<evidence type="ECO:0000259" key="7">
    <source>
        <dbReference type="Pfam" id="PF19038"/>
    </source>
</evidence>
<evidence type="ECO:0000259" key="5">
    <source>
        <dbReference type="Pfam" id="PF19036"/>
    </source>
</evidence>
<dbReference type="STRING" id="45354.A0A1L0BY75"/>
<comment type="similarity">
    <text evidence="2 4">Belongs to the MON1/SAND family.</text>
</comment>
<dbReference type="Pfam" id="PF19037">
    <property type="entry name" value="Fuz_longin_2"/>
    <property type="match status" value="1"/>
</dbReference>
<accession>A0A1L0BY75</accession>
<gene>
    <name evidence="8" type="ORF">SAMEA4029010_CIC11G00000004961</name>
</gene>
<reference evidence="8 9" key="1">
    <citation type="submission" date="2016-10" db="EMBL/GenBank/DDBJ databases">
        <authorList>
            <person name="de Groot N.N."/>
        </authorList>
    </citation>
    <scope>NUCLEOTIDE SEQUENCE [LARGE SCALE GENOMIC DNA]</scope>
    <source>
        <strain evidence="8 9">CBS 141442</strain>
    </source>
</reference>
<evidence type="ECO:0000259" key="6">
    <source>
        <dbReference type="Pfam" id="PF19037"/>
    </source>
</evidence>
<evidence type="ECO:0000313" key="8">
    <source>
        <dbReference type="EMBL" id="SGZ56303.1"/>
    </source>
</evidence>
<dbReference type="GO" id="GO:0035658">
    <property type="term" value="C:Mon1-Ccz1 complex"/>
    <property type="evidence" value="ECO:0007669"/>
    <property type="project" value="TreeGrafter"/>
</dbReference>
<dbReference type="Pfam" id="PF19036">
    <property type="entry name" value="Fuz_longin_1"/>
    <property type="match status" value="1"/>
</dbReference>
<dbReference type="GO" id="GO:0000329">
    <property type="term" value="C:fungal-type vacuole membrane"/>
    <property type="evidence" value="ECO:0007669"/>
    <property type="project" value="TreeGrafter"/>
</dbReference>
<comment type="subcellular location">
    <subcellularLocation>
        <location evidence="4">Endosome</location>
        <location evidence="4">Multivesicular body membrane</location>
        <topology evidence="4">Peripheral membrane protein</topology>
    </subcellularLocation>
    <subcellularLocation>
        <location evidence="1 4">Prevacuolar compartment membrane</location>
        <topology evidence="1 4">Peripheral membrane protein</topology>
    </subcellularLocation>
    <subcellularLocation>
        <location evidence="4">Vacuole membrane</location>
        <topology evidence="4">Peripheral membrane protein</topology>
    </subcellularLocation>
</comment>
<evidence type="ECO:0000313" key="9">
    <source>
        <dbReference type="Proteomes" id="UP000182334"/>
    </source>
</evidence>
<name>A0A1L0BY75_9ASCO</name>
<dbReference type="InterPro" id="IPR043972">
    <property type="entry name" value="FUZ/MON1/HPS1_longin_1"/>
</dbReference>
<dbReference type="GO" id="GO:0006623">
    <property type="term" value="P:protein targeting to vacuole"/>
    <property type="evidence" value="ECO:0007669"/>
    <property type="project" value="UniProtKB-UniRule"/>
</dbReference>
<evidence type="ECO:0000256" key="2">
    <source>
        <dbReference type="ARBA" id="ARBA00008968"/>
    </source>
</evidence>
<dbReference type="InterPro" id="IPR043970">
    <property type="entry name" value="FUZ/MON1/HPS1_longin_3"/>
</dbReference>
<dbReference type="InterPro" id="IPR004353">
    <property type="entry name" value="Mon1"/>
</dbReference>
<dbReference type="PANTHER" id="PTHR13027:SF7">
    <property type="entry name" value="VACUOLAR FUSION PROTEIN MON1 HOMOLOG"/>
    <property type="match status" value="1"/>
</dbReference>
<keyword evidence="4" id="KW-0072">Autophagy</keyword>
<keyword evidence="4" id="KW-0653">Protein transport</keyword>
<organism evidence="8 9">
    <name type="scientific">Sungouiella intermedia</name>
    <dbReference type="NCBI Taxonomy" id="45354"/>
    <lineage>
        <taxon>Eukaryota</taxon>
        <taxon>Fungi</taxon>
        <taxon>Dikarya</taxon>
        <taxon>Ascomycota</taxon>
        <taxon>Saccharomycotina</taxon>
        <taxon>Pichiomycetes</taxon>
        <taxon>Metschnikowiaceae</taxon>
        <taxon>Sungouiella</taxon>
    </lineage>
</organism>
<keyword evidence="4" id="KW-0926">Vacuole</keyword>
<keyword evidence="9" id="KW-1185">Reference proteome</keyword>
<dbReference type="OrthoDB" id="272411at2759"/>
<dbReference type="AlphaFoldDB" id="A0A1L0BY75"/>
<keyword evidence="4" id="KW-0472">Membrane</keyword>
<dbReference type="Proteomes" id="UP000182334">
    <property type="component" value="Chromosome V"/>
</dbReference>
<dbReference type="GO" id="GO:0006914">
    <property type="term" value="P:autophagy"/>
    <property type="evidence" value="ECO:0007669"/>
    <property type="project" value="UniProtKB-UniRule"/>
</dbReference>
<evidence type="ECO:0000256" key="1">
    <source>
        <dbReference type="ARBA" id="ARBA00004380"/>
    </source>
</evidence>
<keyword evidence="4" id="KW-0813">Transport</keyword>
<dbReference type="GO" id="GO:0032585">
    <property type="term" value="C:multivesicular body membrane"/>
    <property type="evidence" value="ECO:0007669"/>
    <property type="project" value="UniProtKB-SubCell"/>
</dbReference>
<feature type="domain" description="FUZ/MON1/HPS1 third Longin" evidence="7">
    <location>
        <begin position="520"/>
        <end position="631"/>
    </location>
</feature>
<evidence type="ECO:0000256" key="4">
    <source>
        <dbReference type="RuleBase" id="RU367048"/>
    </source>
</evidence>
<dbReference type="EMBL" id="LT635760">
    <property type="protein sequence ID" value="SGZ56303.1"/>
    <property type="molecule type" value="Genomic_DNA"/>
</dbReference>
<dbReference type="PANTHER" id="PTHR13027">
    <property type="entry name" value="SAND PROTEIN-RELATED"/>
    <property type="match status" value="1"/>
</dbReference>
<dbReference type="InterPro" id="IPR043971">
    <property type="entry name" value="FUZ/MON1/HPS1_longin_2"/>
</dbReference>
<dbReference type="GO" id="GO:0016192">
    <property type="term" value="P:vesicle-mediated transport"/>
    <property type="evidence" value="ECO:0007669"/>
    <property type="project" value="InterPro"/>
</dbReference>
<sequence length="644" mass="72344">MTKDSTPHVLPTKPNLQLRLSSPTLLIPTSQYNGRLSPTLAADATTAVTLGVVDQAELTGVDTDRDGLTELTGTNALALSRNSISSNYPSSVDDEANFEDDTLSNMLHGLMVQDLSQARDSVASLNNFNIFSDECSNFDEGFIRAKLVFDKSGTLSNFQGKLKQFFILSTAGKPIYSMNGSDDVILGYMGLLTTIVSTFQESMKTEFHHISQDGFRMVVMNKSPLLYVAMTKVPQELVPSTDSSTSSAIIENQLKILHNYLLAVLSKPVIAKNFEKRMNYDLRRILSAQDMHVLDTLSMSLTYGFSMSDEDKFQLQGTPYICSILKNALRCAKITNTSRTKLVSIMTLARKLKVKADSPDAQSILLGRLAEPEKAKYVAADLLFGLLFLEDKIINYMKPRNHDLSHEDIHTLLSTISASYKAIDQEESADLWIPLCMPNFNSSGFLYLFVKKFKIKGCPKAITISLLSSNKNSFFEMKEVAEYVISKIITNDQFSKKLASELSLSGDTKDIFKQLNITTIKHFIYKRKGYNQIYMDEIFPTSENCDMTTLKAHSHILYFYSALASSKATIVKQGSLNPKKLSYTRWQLNEDWVTAFMLADEKFEFYCLCGGLVQAQEIISQSLRLIRWCERYKKRLFVGKGVTF</sequence>
<feature type="domain" description="FUZ/MON1/HPS1 first Longin" evidence="5">
    <location>
        <begin position="163"/>
        <end position="296"/>
    </location>
</feature>
<protein>
    <recommendedName>
        <fullName evidence="3 4">Vacuolar fusion protein MON1</fullName>
    </recommendedName>
</protein>
<proteinExistence type="inferred from homology"/>
<keyword evidence="4" id="KW-0967">Endosome</keyword>
<feature type="domain" description="FUZ/MON1/HPS1 second Longin" evidence="6">
    <location>
        <begin position="381"/>
        <end position="483"/>
    </location>
</feature>
<dbReference type="Pfam" id="PF19038">
    <property type="entry name" value="Fuz_longin_3"/>
    <property type="match status" value="1"/>
</dbReference>
<dbReference type="PRINTS" id="PR01546">
    <property type="entry name" value="YEAST73DUF"/>
</dbReference>
<comment type="function">
    <text evidence="4">Required for multiple vacuole delivery pathways including the cytoplasm to vacuole transport (Cvt), autophagy, pexophagy and endocytosis.</text>
</comment>
<evidence type="ECO:0000256" key="3">
    <source>
        <dbReference type="ARBA" id="ARBA00018132"/>
    </source>
</evidence>